<reference evidence="2" key="1">
    <citation type="submission" date="2020-09" db="EMBL/GenBank/DDBJ databases">
        <authorList>
            <person name="Kikuchi T."/>
        </authorList>
    </citation>
    <scope>NUCLEOTIDE SEQUENCE</scope>
    <source>
        <strain evidence="2">SH1</strain>
    </source>
</reference>
<gene>
    <name evidence="2" type="ORF">BOKJ2_LOCUS4636</name>
</gene>
<sequence length="128" mass="14278">MSTTSPDDNENDKHIFQLGICFLVGWMLVIILCASPQLFRNLILKYVLCWCYQPADKTNPETLEEGLETFIAVPMAEKPSMILLQQVMGIKGLEAISQVKRPPTIEIIPEENVGQSQDAFDIAPADVV</sequence>
<organism evidence="2 3">
    <name type="scientific">Bursaphelenchus okinawaensis</name>
    <dbReference type="NCBI Taxonomy" id="465554"/>
    <lineage>
        <taxon>Eukaryota</taxon>
        <taxon>Metazoa</taxon>
        <taxon>Ecdysozoa</taxon>
        <taxon>Nematoda</taxon>
        <taxon>Chromadorea</taxon>
        <taxon>Rhabditida</taxon>
        <taxon>Tylenchina</taxon>
        <taxon>Tylenchomorpha</taxon>
        <taxon>Aphelenchoidea</taxon>
        <taxon>Aphelenchoididae</taxon>
        <taxon>Bursaphelenchus</taxon>
    </lineage>
</organism>
<keyword evidence="1" id="KW-0472">Membrane</keyword>
<accession>A0A811K9I0</accession>
<evidence type="ECO:0000313" key="3">
    <source>
        <dbReference type="Proteomes" id="UP000614601"/>
    </source>
</evidence>
<name>A0A811K9I0_9BILA</name>
<dbReference type="OrthoDB" id="5785018at2759"/>
<dbReference type="EMBL" id="CAJFCW020000002">
    <property type="protein sequence ID" value="CAG9097780.1"/>
    <property type="molecule type" value="Genomic_DNA"/>
</dbReference>
<keyword evidence="1" id="KW-0812">Transmembrane</keyword>
<protein>
    <submittedName>
        <fullName evidence="2">Uncharacterized protein</fullName>
    </submittedName>
</protein>
<keyword evidence="3" id="KW-1185">Reference proteome</keyword>
<evidence type="ECO:0000313" key="2">
    <source>
        <dbReference type="EMBL" id="CAD5212835.1"/>
    </source>
</evidence>
<feature type="transmembrane region" description="Helical" evidence="1">
    <location>
        <begin position="15"/>
        <end position="35"/>
    </location>
</feature>
<dbReference type="EMBL" id="CAJFDH010000002">
    <property type="protein sequence ID" value="CAD5212835.1"/>
    <property type="molecule type" value="Genomic_DNA"/>
</dbReference>
<dbReference type="Proteomes" id="UP000614601">
    <property type="component" value="Unassembled WGS sequence"/>
</dbReference>
<proteinExistence type="predicted"/>
<dbReference type="Proteomes" id="UP000783686">
    <property type="component" value="Unassembled WGS sequence"/>
</dbReference>
<evidence type="ECO:0000256" key="1">
    <source>
        <dbReference type="SAM" id="Phobius"/>
    </source>
</evidence>
<dbReference type="AlphaFoldDB" id="A0A811K9I0"/>
<comment type="caution">
    <text evidence="2">The sequence shown here is derived from an EMBL/GenBank/DDBJ whole genome shotgun (WGS) entry which is preliminary data.</text>
</comment>
<keyword evidence="1" id="KW-1133">Transmembrane helix</keyword>